<feature type="transmembrane region" description="Helical" evidence="5">
    <location>
        <begin position="423"/>
        <end position="440"/>
    </location>
</feature>
<dbReference type="GO" id="GO:0016020">
    <property type="term" value="C:membrane"/>
    <property type="evidence" value="ECO:0007669"/>
    <property type="project" value="UniProtKB-SubCell"/>
</dbReference>
<comment type="caution">
    <text evidence="7">The sequence shown here is derived from an EMBL/GenBank/DDBJ whole genome shotgun (WGS) entry which is preliminary data.</text>
</comment>
<evidence type="ECO:0000256" key="3">
    <source>
        <dbReference type="ARBA" id="ARBA00022989"/>
    </source>
</evidence>
<evidence type="ECO:0000313" key="10">
    <source>
        <dbReference type="Proteomes" id="UP000193884"/>
    </source>
</evidence>
<dbReference type="GO" id="GO:0016874">
    <property type="term" value="F:ligase activity"/>
    <property type="evidence" value="ECO:0007669"/>
    <property type="project" value="UniProtKB-KW"/>
</dbReference>
<dbReference type="EMBL" id="NAFK01000175">
    <property type="protein sequence ID" value="OSJ22446.1"/>
    <property type="molecule type" value="Genomic_DNA"/>
</dbReference>
<feature type="transmembrane region" description="Helical" evidence="5">
    <location>
        <begin position="243"/>
        <end position="264"/>
    </location>
</feature>
<accession>A0A1X3FL88</accession>
<keyword evidence="4 5" id="KW-0472">Membrane</keyword>
<dbReference type="Proteomes" id="UP000193553">
    <property type="component" value="Unassembled WGS sequence"/>
</dbReference>
<feature type="transmembrane region" description="Helical" evidence="5">
    <location>
        <begin position="271"/>
        <end position="293"/>
    </location>
</feature>
<dbReference type="InterPro" id="IPR007016">
    <property type="entry name" value="O-antigen_ligase-rel_domated"/>
</dbReference>
<evidence type="ECO:0000256" key="5">
    <source>
        <dbReference type="SAM" id="Phobius"/>
    </source>
</evidence>
<feature type="transmembrane region" description="Helical" evidence="5">
    <location>
        <begin position="94"/>
        <end position="114"/>
    </location>
</feature>
<evidence type="ECO:0000256" key="4">
    <source>
        <dbReference type="ARBA" id="ARBA00023136"/>
    </source>
</evidence>
<keyword evidence="10" id="KW-1185">Reference proteome</keyword>
<comment type="subcellular location">
    <subcellularLocation>
        <location evidence="1">Membrane</location>
        <topology evidence="1">Multi-pass membrane protein</topology>
    </subcellularLocation>
</comment>
<keyword evidence="7" id="KW-0436">Ligase</keyword>
<dbReference type="InterPro" id="IPR051533">
    <property type="entry name" value="WaaL-like"/>
</dbReference>
<dbReference type="EMBL" id="NAFI01000167">
    <property type="protein sequence ID" value="OSJ12017.1"/>
    <property type="molecule type" value="Genomic_DNA"/>
</dbReference>
<evidence type="ECO:0000313" key="8">
    <source>
        <dbReference type="EMBL" id="OSJ22446.1"/>
    </source>
</evidence>
<protein>
    <submittedName>
        <fullName evidence="7">Ligase</fullName>
    </submittedName>
</protein>
<evidence type="ECO:0000313" key="9">
    <source>
        <dbReference type="Proteomes" id="UP000193553"/>
    </source>
</evidence>
<evidence type="ECO:0000259" key="6">
    <source>
        <dbReference type="Pfam" id="PF04932"/>
    </source>
</evidence>
<feature type="transmembrane region" description="Helical" evidence="5">
    <location>
        <begin position="126"/>
        <end position="142"/>
    </location>
</feature>
<keyword evidence="3 5" id="KW-1133">Transmembrane helix</keyword>
<dbReference type="AlphaFoldDB" id="A0A1X3FL88"/>
<feature type="transmembrane region" description="Helical" evidence="5">
    <location>
        <begin position="69"/>
        <end position="88"/>
    </location>
</feature>
<feature type="transmembrane region" description="Helical" evidence="5">
    <location>
        <begin position="148"/>
        <end position="171"/>
    </location>
</feature>
<feature type="domain" description="O-antigen ligase-related" evidence="6">
    <location>
        <begin position="228"/>
        <end position="372"/>
    </location>
</feature>
<feature type="transmembrane region" description="Helical" evidence="5">
    <location>
        <begin position="29"/>
        <end position="49"/>
    </location>
</feature>
<evidence type="ECO:0000256" key="1">
    <source>
        <dbReference type="ARBA" id="ARBA00004141"/>
    </source>
</evidence>
<feature type="transmembrane region" description="Helical" evidence="5">
    <location>
        <begin position="392"/>
        <end position="411"/>
    </location>
</feature>
<dbReference type="PANTHER" id="PTHR37422:SF21">
    <property type="entry name" value="EXOQ-LIKE PROTEIN"/>
    <property type="match status" value="1"/>
</dbReference>
<evidence type="ECO:0000256" key="2">
    <source>
        <dbReference type="ARBA" id="ARBA00022692"/>
    </source>
</evidence>
<organism evidence="7 9">
    <name type="scientific">Bradyrhizobium canariense</name>
    <dbReference type="NCBI Taxonomy" id="255045"/>
    <lineage>
        <taxon>Bacteria</taxon>
        <taxon>Pseudomonadati</taxon>
        <taxon>Pseudomonadota</taxon>
        <taxon>Alphaproteobacteria</taxon>
        <taxon>Hyphomicrobiales</taxon>
        <taxon>Nitrobacteraceae</taxon>
        <taxon>Bradyrhizobium</taxon>
    </lineage>
</organism>
<feature type="transmembrane region" description="Helical" evidence="5">
    <location>
        <begin position="207"/>
        <end position="237"/>
    </location>
</feature>
<name>A0A1X3FL88_9BRAD</name>
<proteinExistence type="predicted"/>
<gene>
    <name evidence="8" type="ORF">BST63_31055</name>
    <name evidence="7" type="ORF">BSZ18_13595</name>
</gene>
<dbReference type="PANTHER" id="PTHR37422">
    <property type="entry name" value="TEICHURONIC ACID BIOSYNTHESIS PROTEIN TUAE"/>
    <property type="match status" value="1"/>
</dbReference>
<feature type="transmembrane region" description="Helical" evidence="5">
    <location>
        <begin position="359"/>
        <end position="380"/>
    </location>
</feature>
<dbReference type="RefSeq" id="WP_085361253.1">
    <property type="nucleotide sequence ID" value="NZ_NAFC01000174.1"/>
</dbReference>
<keyword evidence="2 5" id="KW-0812">Transmembrane</keyword>
<dbReference type="Pfam" id="PF04932">
    <property type="entry name" value="Wzy_C"/>
    <property type="match status" value="1"/>
</dbReference>
<dbReference type="Proteomes" id="UP000193884">
    <property type="component" value="Unassembled WGS sequence"/>
</dbReference>
<dbReference type="OrthoDB" id="4391260at2"/>
<evidence type="ECO:0000313" key="7">
    <source>
        <dbReference type="EMBL" id="OSJ12017.1"/>
    </source>
</evidence>
<sequence>MDRSATDMTDVEARSFGGVLRDGLAGVDAVRAARCLVAVAALLLVLVTLDPFPDLRSEDVTTVIGGRMALTYVAWGLLAALAVLLVAATDAPALKTLVTPLHLCLVGWLLISIVFSENRGVSMQRFVLAASVMSLAVLLPLLPPTQRSFNLCLGGAALVLLALCYLGVFVAPQYSIHTALDVTEPQLAGDWRGSFGHKNIASPVMTILIYVGIYLSAIGSFLMGPAIAALAGIFLIFTGGKTSSVLCLAIYALASLVCVTPGLWLKRIICFVPLIVMNLLTVGSVMSPALGAMTRLLPLDPTFTGRSAIWEFALAAVAEKPIIGHGYAAFWDDVTARQTAQGAEWATSAAHSHNSYLDLAVTIGLPGLLLVILVFVLAPLGNFQTARTHNRSGALAKLFLTVWLFGLYYGATETFLLERQNPIWFMFTVAVAGLHFLARFQCVAEMEPDDLSQPVPPQWHRLNDKL</sequence>
<reference evidence="9 10" key="1">
    <citation type="submission" date="2017-03" db="EMBL/GenBank/DDBJ databases">
        <title>Whole genome sequences of fourteen strains of Bradyrhizobium canariense and one strain of Bradyrhizobium japonicum isolated from Lupinus (Papilionoideae: Genisteae) species in Algeria.</title>
        <authorList>
            <person name="Crovadore J."/>
            <person name="Chekireb D."/>
            <person name="Brachmann A."/>
            <person name="Chablais R."/>
            <person name="Cochard B."/>
            <person name="Lefort F."/>
        </authorList>
    </citation>
    <scope>NUCLEOTIDE SEQUENCE [LARGE SCALE GENOMIC DNA]</scope>
    <source>
        <strain evidence="7 9">UBMA195</strain>
        <strain evidence="8 10">UBMAN05</strain>
    </source>
</reference>